<keyword evidence="2" id="KW-1185">Reference proteome</keyword>
<accession>A0ABQ3GCT6</accession>
<evidence type="ECO:0000313" key="1">
    <source>
        <dbReference type="EMBL" id="GHD00649.1"/>
    </source>
</evidence>
<organism evidence="1 2">
    <name type="scientific">Pseudorhodoferax aquiterrae</name>
    <dbReference type="NCBI Taxonomy" id="747304"/>
    <lineage>
        <taxon>Bacteria</taxon>
        <taxon>Pseudomonadati</taxon>
        <taxon>Pseudomonadota</taxon>
        <taxon>Betaproteobacteria</taxon>
        <taxon>Burkholderiales</taxon>
        <taxon>Comamonadaceae</taxon>
    </lineage>
</organism>
<evidence type="ECO:0000313" key="2">
    <source>
        <dbReference type="Proteomes" id="UP000626210"/>
    </source>
</evidence>
<reference evidence="2" key="1">
    <citation type="journal article" date="2019" name="Int. J. Syst. Evol. Microbiol.">
        <title>The Global Catalogue of Microorganisms (GCM) 10K type strain sequencing project: providing services to taxonomists for standard genome sequencing and annotation.</title>
        <authorList>
            <consortium name="The Broad Institute Genomics Platform"/>
            <consortium name="The Broad Institute Genome Sequencing Center for Infectious Disease"/>
            <person name="Wu L."/>
            <person name="Ma J."/>
        </authorList>
    </citation>
    <scope>NUCLEOTIDE SEQUENCE [LARGE SCALE GENOMIC DNA]</scope>
    <source>
        <strain evidence="2">KCTC 23314</strain>
    </source>
</reference>
<proteinExistence type="predicted"/>
<gene>
    <name evidence="1" type="ORF">GCM10007320_58290</name>
</gene>
<name>A0ABQ3GCT6_9BURK</name>
<sequence>MPTLFVLDDVAADLEAGTHLDKVNAACHGLTSGKHQRVDTGIERVTVDT</sequence>
<dbReference type="Proteomes" id="UP000626210">
    <property type="component" value="Unassembled WGS sequence"/>
</dbReference>
<comment type="caution">
    <text evidence="1">The sequence shown here is derived from an EMBL/GenBank/DDBJ whole genome shotgun (WGS) entry which is preliminary data.</text>
</comment>
<dbReference type="EMBL" id="BMYK01000032">
    <property type="protein sequence ID" value="GHD00649.1"/>
    <property type="molecule type" value="Genomic_DNA"/>
</dbReference>
<protein>
    <submittedName>
        <fullName evidence="1">Uncharacterized protein</fullName>
    </submittedName>
</protein>